<dbReference type="AlphaFoldDB" id="A0A9J6R9I3"/>
<keyword evidence="5" id="KW-0788">Thiol protease</keyword>
<dbReference type="InterPro" id="IPR038765">
    <property type="entry name" value="Papain-like_cys_pep_sf"/>
</dbReference>
<evidence type="ECO:0000256" key="2">
    <source>
        <dbReference type="ARBA" id="ARBA00022670"/>
    </source>
</evidence>
<evidence type="ECO:0000256" key="1">
    <source>
        <dbReference type="ARBA" id="ARBA00007074"/>
    </source>
</evidence>
<comment type="caution">
    <text evidence="10">The sequence shown here is derived from an EMBL/GenBank/DDBJ whole genome shotgun (WGS) entry which is preliminary data.</text>
</comment>
<evidence type="ECO:0000256" key="4">
    <source>
        <dbReference type="ARBA" id="ARBA00022801"/>
    </source>
</evidence>
<dbReference type="PANTHER" id="PTHR47053:SF1">
    <property type="entry name" value="MUREIN DD-ENDOPEPTIDASE MEPH-RELATED"/>
    <property type="match status" value="1"/>
</dbReference>
<feature type="domain" description="NlpC/P60" evidence="9">
    <location>
        <begin position="291"/>
        <end position="420"/>
    </location>
</feature>
<gene>
    <name evidence="10" type="ORF">OWO01_02165</name>
</gene>
<dbReference type="GO" id="GO:0008234">
    <property type="term" value="F:cysteine-type peptidase activity"/>
    <property type="evidence" value="ECO:0007669"/>
    <property type="project" value="UniProtKB-KW"/>
</dbReference>
<proteinExistence type="inferred from homology"/>
<evidence type="ECO:0000313" key="11">
    <source>
        <dbReference type="Proteomes" id="UP001084197"/>
    </source>
</evidence>
<dbReference type="Pfam" id="PF24568">
    <property type="entry name" value="CC_PcsB"/>
    <property type="match status" value="1"/>
</dbReference>
<dbReference type="Gene3D" id="6.10.250.3150">
    <property type="match status" value="1"/>
</dbReference>
<evidence type="ECO:0000256" key="7">
    <source>
        <dbReference type="SAM" id="MobiDB-lite"/>
    </source>
</evidence>
<evidence type="ECO:0000256" key="8">
    <source>
        <dbReference type="SAM" id="SignalP"/>
    </source>
</evidence>
<keyword evidence="6" id="KW-0175">Coiled coil</keyword>
<feature type="coiled-coil region" evidence="6">
    <location>
        <begin position="32"/>
        <end position="126"/>
    </location>
</feature>
<keyword evidence="11" id="KW-1185">Reference proteome</keyword>
<accession>A0A9J6R9I3</accession>
<dbReference type="EMBL" id="JAPRAT010000003">
    <property type="protein sequence ID" value="MCZ0702014.1"/>
    <property type="molecule type" value="Genomic_DNA"/>
</dbReference>
<dbReference type="InterPro" id="IPR057309">
    <property type="entry name" value="PcsB_CC"/>
</dbReference>
<dbReference type="SUPFAM" id="SSF54001">
    <property type="entry name" value="Cysteine proteinases"/>
    <property type="match status" value="1"/>
</dbReference>
<keyword evidence="2" id="KW-0645">Protease</keyword>
<protein>
    <submittedName>
        <fullName evidence="10">NlpC/P60 family protein</fullName>
    </submittedName>
</protein>
<evidence type="ECO:0000259" key="9">
    <source>
        <dbReference type="PROSITE" id="PS51935"/>
    </source>
</evidence>
<comment type="similarity">
    <text evidence="1">Belongs to the peptidase C40 family.</text>
</comment>
<evidence type="ECO:0000256" key="5">
    <source>
        <dbReference type="ARBA" id="ARBA00022807"/>
    </source>
</evidence>
<dbReference type="InterPro" id="IPR000064">
    <property type="entry name" value="NLP_P60_dom"/>
</dbReference>
<feature type="compositionally biased region" description="Basic and acidic residues" evidence="7">
    <location>
        <begin position="250"/>
        <end position="266"/>
    </location>
</feature>
<evidence type="ECO:0000313" key="10">
    <source>
        <dbReference type="EMBL" id="MCZ0702014.1"/>
    </source>
</evidence>
<organism evidence="10 11">
    <name type="scientific">Natronobacillus azotifigens</name>
    <dbReference type="NCBI Taxonomy" id="472978"/>
    <lineage>
        <taxon>Bacteria</taxon>
        <taxon>Bacillati</taxon>
        <taxon>Bacillota</taxon>
        <taxon>Bacilli</taxon>
        <taxon>Bacillales</taxon>
        <taxon>Bacillaceae</taxon>
        <taxon>Natronobacillus</taxon>
    </lineage>
</organism>
<keyword evidence="4" id="KW-0378">Hydrolase</keyword>
<dbReference type="RefSeq" id="WP_268778784.1">
    <property type="nucleotide sequence ID" value="NZ_JAPRAT010000003.1"/>
</dbReference>
<feature type="signal peptide" evidence="8">
    <location>
        <begin position="1"/>
        <end position="19"/>
    </location>
</feature>
<dbReference type="GO" id="GO:0006508">
    <property type="term" value="P:proteolysis"/>
    <property type="evidence" value="ECO:0007669"/>
    <property type="project" value="UniProtKB-KW"/>
</dbReference>
<feature type="chain" id="PRO_5039900472" evidence="8">
    <location>
        <begin position="20"/>
        <end position="421"/>
    </location>
</feature>
<evidence type="ECO:0000256" key="6">
    <source>
        <dbReference type="SAM" id="Coils"/>
    </source>
</evidence>
<feature type="compositionally biased region" description="Polar residues" evidence="7">
    <location>
        <begin position="271"/>
        <end position="284"/>
    </location>
</feature>
<name>A0A9J6R9I3_9BACI</name>
<sequence length="421" mass="46783">MSRKKVVVSLALSLGIIFAVPTVDGVVQANTTSQIEAERSLLQSEIEEKKQELQEVQAELVELNEEIQRVDEAIEANEMMIEETEEEVTEKEEEISRLEEEVSELEEDIERRNDLLKDRAASIQRNGGSVGYLEVLFGAESFGDFINRVSMITKIAQADSDLIERFQADQEKLEIQKKEVEDKLKDLKEVQEELEMMQAMILTQKEEHEANKAILQEREAESQALVEELQLEDNELARVLEEARAEAARREAERRAEAQRQAEETARSVADTGNNDSSGEIQQYSASSSGSGSISNVISAGYKYIGRSSYRFGAGRNASDIANGYFDCSSFVQWAFSTEGISIPTSTSGQSQIGSRVSTSQMQPGDLVFFDTVRGRSNSHVGIYIGNNKFIGAQTSTGVAVADMSSGYWADAFKGHVRRVQ</sequence>
<dbReference type="Pfam" id="PF00877">
    <property type="entry name" value="NLPC_P60"/>
    <property type="match status" value="1"/>
</dbReference>
<feature type="region of interest" description="Disordered" evidence="7">
    <location>
        <begin position="250"/>
        <end position="292"/>
    </location>
</feature>
<evidence type="ECO:0000256" key="3">
    <source>
        <dbReference type="ARBA" id="ARBA00022729"/>
    </source>
</evidence>
<dbReference type="PANTHER" id="PTHR47053">
    <property type="entry name" value="MUREIN DD-ENDOPEPTIDASE MEPH-RELATED"/>
    <property type="match status" value="1"/>
</dbReference>
<dbReference type="InterPro" id="IPR051202">
    <property type="entry name" value="Peptidase_C40"/>
</dbReference>
<keyword evidence="3 8" id="KW-0732">Signal</keyword>
<dbReference type="Proteomes" id="UP001084197">
    <property type="component" value="Unassembled WGS sequence"/>
</dbReference>
<reference evidence="10" key="1">
    <citation type="submission" date="2022-11" db="EMBL/GenBank/DDBJ databases">
        <title>WGS of Natronobacillus azotifigens 24KS-1, an anaerobic diazotrophic haloalkaliphile from soda-rich habitats.</title>
        <authorList>
            <person name="Sorokin D.Y."/>
            <person name="Merkel A.Y."/>
        </authorList>
    </citation>
    <scope>NUCLEOTIDE SEQUENCE</scope>
    <source>
        <strain evidence="10">24KS-1</strain>
    </source>
</reference>
<dbReference type="PROSITE" id="PS51935">
    <property type="entry name" value="NLPC_P60"/>
    <property type="match status" value="1"/>
</dbReference>
<dbReference type="Gene3D" id="3.90.1720.10">
    <property type="entry name" value="endopeptidase domain like (from Nostoc punctiforme)"/>
    <property type="match status" value="1"/>
</dbReference>